<dbReference type="EMBL" id="BONZ01000076">
    <property type="protein sequence ID" value="GIH19069.1"/>
    <property type="molecule type" value="Genomic_DNA"/>
</dbReference>
<dbReference type="GO" id="GO:0004190">
    <property type="term" value="F:aspartic-type endopeptidase activity"/>
    <property type="evidence" value="ECO:0007669"/>
    <property type="project" value="UniProtKB-UniRule"/>
</dbReference>
<dbReference type="AlphaFoldDB" id="A0A8J3QXM8"/>
<comment type="catalytic activity">
    <reaction evidence="9 10">
        <text>Release of signal peptides from bacterial membrane prolipoproteins. Hydrolyzes -Xaa-Yaa-Zaa-|-(S,diacylglyceryl)Cys-, in which Xaa is hydrophobic (preferably Leu), and Yaa (Ala or Ser) and Zaa (Gly or Ala) have small, neutral side chains.</text>
        <dbReference type="EC" id="3.4.23.36"/>
    </reaction>
</comment>
<evidence type="ECO:0000256" key="11">
    <source>
        <dbReference type="RuleBase" id="RU004181"/>
    </source>
</evidence>
<keyword evidence="3 9" id="KW-0645">Protease</keyword>
<comment type="subcellular location">
    <subcellularLocation>
        <location evidence="9">Cell membrane</location>
        <topology evidence="9">Multi-pass membrane protein</topology>
    </subcellularLocation>
</comment>
<feature type="transmembrane region" description="Helical" evidence="9">
    <location>
        <begin position="32"/>
        <end position="55"/>
    </location>
</feature>
<evidence type="ECO:0000256" key="3">
    <source>
        <dbReference type="ARBA" id="ARBA00022670"/>
    </source>
</evidence>
<comment type="function">
    <text evidence="9 10">This protein specifically catalyzes the removal of signal peptides from prolipoproteins.</text>
</comment>
<dbReference type="PANTHER" id="PTHR33695">
    <property type="entry name" value="LIPOPROTEIN SIGNAL PEPTIDASE"/>
    <property type="match status" value="1"/>
</dbReference>
<evidence type="ECO:0000256" key="1">
    <source>
        <dbReference type="ARBA" id="ARBA00006139"/>
    </source>
</evidence>
<accession>A0A8J3QXM8</accession>
<evidence type="ECO:0000256" key="10">
    <source>
        <dbReference type="RuleBase" id="RU000594"/>
    </source>
</evidence>
<keyword evidence="8 9" id="KW-0472">Membrane</keyword>
<evidence type="ECO:0000256" key="4">
    <source>
        <dbReference type="ARBA" id="ARBA00022692"/>
    </source>
</evidence>
<feature type="region of interest" description="Disordered" evidence="12">
    <location>
        <begin position="1"/>
        <end position="22"/>
    </location>
</feature>
<proteinExistence type="inferred from homology"/>
<evidence type="ECO:0000256" key="2">
    <source>
        <dbReference type="ARBA" id="ARBA00022475"/>
    </source>
</evidence>
<dbReference type="Pfam" id="PF01252">
    <property type="entry name" value="Peptidase_A8"/>
    <property type="match status" value="1"/>
</dbReference>
<feature type="transmembrane region" description="Helical" evidence="9">
    <location>
        <begin position="163"/>
        <end position="184"/>
    </location>
</feature>
<feature type="transmembrane region" description="Helical" evidence="9">
    <location>
        <begin position="115"/>
        <end position="133"/>
    </location>
</feature>
<evidence type="ECO:0000256" key="9">
    <source>
        <dbReference type="HAMAP-Rule" id="MF_00161"/>
    </source>
</evidence>
<dbReference type="GO" id="GO:0005886">
    <property type="term" value="C:plasma membrane"/>
    <property type="evidence" value="ECO:0007669"/>
    <property type="project" value="UniProtKB-SubCell"/>
</dbReference>
<keyword evidence="14" id="KW-1185">Reference proteome</keyword>
<feature type="compositionally biased region" description="Gly residues" evidence="12">
    <location>
        <begin position="1"/>
        <end position="10"/>
    </location>
</feature>
<evidence type="ECO:0000313" key="13">
    <source>
        <dbReference type="EMBL" id="GIH19069.1"/>
    </source>
</evidence>
<name>A0A8J3QXM8_9ACTN</name>
<keyword evidence="4 9" id="KW-0812">Transmembrane</keyword>
<feature type="active site" evidence="9">
    <location>
        <position position="149"/>
    </location>
</feature>
<dbReference type="PRINTS" id="PR00781">
    <property type="entry name" value="LIPOSIGPTASE"/>
</dbReference>
<reference evidence="13" key="1">
    <citation type="submission" date="2021-01" db="EMBL/GenBank/DDBJ databases">
        <title>Whole genome shotgun sequence of Rugosimonospora africana NBRC 104875.</title>
        <authorList>
            <person name="Komaki H."/>
            <person name="Tamura T."/>
        </authorList>
    </citation>
    <scope>NUCLEOTIDE SEQUENCE</scope>
    <source>
        <strain evidence="13">NBRC 104875</strain>
    </source>
</reference>
<dbReference type="GO" id="GO:0006508">
    <property type="term" value="P:proteolysis"/>
    <property type="evidence" value="ECO:0007669"/>
    <property type="project" value="UniProtKB-KW"/>
</dbReference>
<comment type="similarity">
    <text evidence="1 9 11">Belongs to the peptidase A8 family.</text>
</comment>
<protein>
    <recommendedName>
        <fullName evidence="9">Lipoprotein signal peptidase</fullName>
        <ecNumber evidence="9">3.4.23.36</ecNumber>
    </recommendedName>
    <alternativeName>
        <fullName evidence="9">Prolipoprotein signal peptidase</fullName>
    </alternativeName>
    <alternativeName>
        <fullName evidence="9">Signal peptidase II</fullName>
        <shortName evidence="9">SPase II</shortName>
    </alternativeName>
</protein>
<comment type="pathway">
    <text evidence="9">Protein modification; lipoprotein biosynthesis (signal peptide cleavage).</text>
</comment>
<evidence type="ECO:0000256" key="8">
    <source>
        <dbReference type="ARBA" id="ARBA00023136"/>
    </source>
</evidence>
<evidence type="ECO:0000256" key="6">
    <source>
        <dbReference type="ARBA" id="ARBA00022801"/>
    </source>
</evidence>
<dbReference type="PROSITE" id="PS00855">
    <property type="entry name" value="SPASE_II"/>
    <property type="match status" value="1"/>
</dbReference>
<keyword evidence="7 9" id="KW-1133">Transmembrane helix</keyword>
<feature type="active site" evidence="9">
    <location>
        <position position="168"/>
    </location>
</feature>
<organism evidence="13 14">
    <name type="scientific">Rugosimonospora africana</name>
    <dbReference type="NCBI Taxonomy" id="556532"/>
    <lineage>
        <taxon>Bacteria</taxon>
        <taxon>Bacillati</taxon>
        <taxon>Actinomycetota</taxon>
        <taxon>Actinomycetes</taxon>
        <taxon>Micromonosporales</taxon>
        <taxon>Micromonosporaceae</taxon>
        <taxon>Rugosimonospora</taxon>
    </lineage>
</organism>
<evidence type="ECO:0000313" key="14">
    <source>
        <dbReference type="Proteomes" id="UP000642748"/>
    </source>
</evidence>
<dbReference type="UniPathway" id="UPA00665"/>
<keyword evidence="2 9" id="KW-1003">Cell membrane</keyword>
<evidence type="ECO:0000256" key="7">
    <source>
        <dbReference type="ARBA" id="ARBA00022989"/>
    </source>
</evidence>
<gene>
    <name evidence="9" type="primary">lspA</name>
    <name evidence="13" type="ORF">Raf01_72410</name>
</gene>
<evidence type="ECO:0000256" key="12">
    <source>
        <dbReference type="SAM" id="MobiDB-lite"/>
    </source>
</evidence>
<dbReference type="InterPro" id="IPR001872">
    <property type="entry name" value="Peptidase_A8"/>
</dbReference>
<dbReference type="PANTHER" id="PTHR33695:SF1">
    <property type="entry name" value="LIPOPROTEIN SIGNAL PEPTIDASE"/>
    <property type="match status" value="1"/>
</dbReference>
<sequence length="202" mass="21215">MINGVSGPGEGAAVADEEAPATTVTPARPRGLALGVLAGAMILVVLIDVLTKYLVVAKLTDHAPVKVLGGFFYLDLTRNSGAAFSLGTGHTWVFPLVTLVVLGFIGWLARRLRSVPWAIALGLVLGGALGNLGDRLFRAPGFLEGHVVDFVSLFGPNGEHWPIFNLADASLCCGVVLAVLLEVFGRRRDGGHGRDTGQRGEH</sequence>
<dbReference type="Proteomes" id="UP000642748">
    <property type="component" value="Unassembled WGS sequence"/>
</dbReference>
<dbReference type="EC" id="3.4.23.36" evidence="9"/>
<evidence type="ECO:0000256" key="5">
    <source>
        <dbReference type="ARBA" id="ARBA00022750"/>
    </source>
</evidence>
<keyword evidence="5 9" id="KW-0064">Aspartyl protease</keyword>
<feature type="transmembrane region" description="Helical" evidence="9">
    <location>
        <begin position="92"/>
        <end position="108"/>
    </location>
</feature>
<keyword evidence="6 9" id="KW-0378">Hydrolase</keyword>
<comment type="caution">
    <text evidence="13">The sequence shown here is derived from an EMBL/GenBank/DDBJ whole genome shotgun (WGS) entry which is preliminary data.</text>
</comment>
<dbReference type="NCBIfam" id="TIGR00077">
    <property type="entry name" value="lspA"/>
    <property type="match status" value="1"/>
</dbReference>
<dbReference type="HAMAP" id="MF_00161">
    <property type="entry name" value="LspA"/>
    <property type="match status" value="1"/>
</dbReference>